<proteinExistence type="predicted"/>
<evidence type="ECO:0000256" key="1">
    <source>
        <dbReference type="SAM" id="Phobius"/>
    </source>
</evidence>
<keyword evidence="1" id="KW-1133">Transmembrane helix</keyword>
<evidence type="ECO:0000313" key="3">
    <source>
        <dbReference type="Proteomes" id="UP000248333"/>
    </source>
</evidence>
<feature type="transmembrane region" description="Helical" evidence="1">
    <location>
        <begin position="239"/>
        <end position="262"/>
    </location>
</feature>
<dbReference type="RefSeq" id="WP_110565949.1">
    <property type="nucleotide sequence ID" value="NZ_PYBV01000031.1"/>
</dbReference>
<protein>
    <submittedName>
        <fullName evidence="2">ABC transporter permease</fullName>
    </submittedName>
</protein>
<keyword evidence="1" id="KW-0472">Membrane</keyword>
<feature type="transmembrane region" description="Helical" evidence="1">
    <location>
        <begin position="66"/>
        <end position="85"/>
    </location>
</feature>
<dbReference type="Proteomes" id="UP000248333">
    <property type="component" value="Unassembled WGS sequence"/>
</dbReference>
<gene>
    <name evidence="2" type="ORF">C7C45_23930</name>
</gene>
<dbReference type="AlphaFoldDB" id="A0A318NJ15"/>
<reference evidence="2 3" key="1">
    <citation type="submission" date="2018-03" db="EMBL/GenBank/DDBJ databases">
        <title>Bioinformatic expansion and discovery of thiopeptide antibiotics.</title>
        <authorList>
            <person name="Schwalen C.J."/>
            <person name="Hudson G.A."/>
            <person name="Mitchell D.A."/>
        </authorList>
    </citation>
    <scope>NUCLEOTIDE SEQUENCE [LARGE SCALE GENOMIC DNA]</scope>
    <source>
        <strain evidence="2 3">NRRL 8041</strain>
    </source>
</reference>
<keyword evidence="1" id="KW-0812">Transmembrane</keyword>
<organism evidence="2 3">
    <name type="scientific">Micromonospora arborensis</name>
    <dbReference type="NCBI Taxonomy" id="2116518"/>
    <lineage>
        <taxon>Bacteria</taxon>
        <taxon>Bacillati</taxon>
        <taxon>Actinomycetota</taxon>
        <taxon>Actinomycetes</taxon>
        <taxon>Micromonosporales</taxon>
        <taxon>Micromonosporaceae</taxon>
        <taxon>Micromonospora</taxon>
    </lineage>
</organism>
<name>A0A318NJ15_9ACTN</name>
<dbReference type="OrthoDB" id="3297477at2"/>
<feature type="transmembrane region" description="Helical" evidence="1">
    <location>
        <begin position="106"/>
        <end position="132"/>
    </location>
</feature>
<evidence type="ECO:0000313" key="2">
    <source>
        <dbReference type="EMBL" id="PYC66688.1"/>
    </source>
</evidence>
<sequence length="266" mass="26855">MTTTTEARVPNGHYGLAQAARMEWIKLRSLRSTWWTLLVTVAGTVGIGVAVGLNTRSAAGDVTNNALAGVVPGLLLTGVLGVLTMTSEYTSGTIRATVAAVPRRPLLLAAKAAVFGAVTLIVGEVASFIAFFAVGATLRDGVAAPTLGQPGVLRAVAVTGAGFCLIGLLGLGLGAIIRHSAAAVGVLVAGVYVAAQFIGFIAHGVASYMPILIVENSLSTTKPVTCGTDGAACPDFLSAWAGLGVLSLYAVIALTVGGWLLAQRDA</sequence>
<feature type="transmembrane region" description="Helical" evidence="1">
    <location>
        <begin position="184"/>
        <end position="206"/>
    </location>
</feature>
<feature type="transmembrane region" description="Helical" evidence="1">
    <location>
        <begin position="152"/>
        <end position="177"/>
    </location>
</feature>
<keyword evidence="3" id="KW-1185">Reference proteome</keyword>
<comment type="caution">
    <text evidence="2">The sequence shown here is derived from an EMBL/GenBank/DDBJ whole genome shotgun (WGS) entry which is preliminary data.</text>
</comment>
<dbReference type="EMBL" id="PYBV01000031">
    <property type="protein sequence ID" value="PYC66688.1"/>
    <property type="molecule type" value="Genomic_DNA"/>
</dbReference>
<feature type="transmembrane region" description="Helical" evidence="1">
    <location>
        <begin position="34"/>
        <end position="54"/>
    </location>
</feature>
<accession>A0A318NJ15</accession>